<evidence type="ECO:0000256" key="2">
    <source>
        <dbReference type="ARBA" id="ARBA00022793"/>
    </source>
</evidence>
<feature type="modified residue" description="N6-(pyridoxal phosphate)lysine" evidence="5">
    <location>
        <position position="72"/>
    </location>
</feature>
<evidence type="ECO:0000256" key="3">
    <source>
        <dbReference type="ARBA" id="ARBA00022898"/>
    </source>
</evidence>
<dbReference type="EMBL" id="CP162411">
    <property type="protein sequence ID" value="XDL14809.1"/>
    <property type="molecule type" value="Genomic_DNA"/>
</dbReference>
<sequence>MADPAHPATQPDALFANDGLFANGYVEEIPVATIARHVGTPFYVYSARQLRRQLQQLYQQLPAGTAVYYSLKANPNLSVVKTLVEQGTGCEVCSPAELDTALAAGVLPQNILYVGPGKSLPALAHAMNCGIRAIVAESVTELDNINQLAAQAGTVQTVALRINPNFSSEHARLVMSGKPTQFGMTLDTLQTVLACLSRWPSLAVRGFHVYLGTRILNAQAIADNTQNILQLALNLRDQHQLTLDFVDIGGGFGVPYFPKETALDLPALGDAIAPIVADFRRQAADTQIIIELGRYLVAEAGLFVTRVNTLKTAGGKTFAICDGGANCHSAAAGLNSMLRKNFPLLRLGDNHSRPVQPYQVSGPLCTPTDLLGDNVLLPTLAVDDLIGITHSGAYGLTASPGLFLSFGYPAEVMVDGHQLIQIRQPETTAQLLARQQPVELWHGEAS</sequence>
<evidence type="ECO:0000259" key="7">
    <source>
        <dbReference type="Pfam" id="PF00278"/>
    </source>
</evidence>
<dbReference type="Pfam" id="PF00278">
    <property type="entry name" value="Orn_DAP_Arg_deC"/>
    <property type="match status" value="1"/>
</dbReference>
<dbReference type="InterPro" id="IPR022644">
    <property type="entry name" value="De-COase2_N"/>
</dbReference>
<keyword evidence="3 5" id="KW-0663">Pyridoxal phosphate</keyword>
<proteinExistence type="inferred from homology"/>
<dbReference type="GO" id="GO:0009089">
    <property type="term" value="P:lysine biosynthetic process via diaminopimelate"/>
    <property type="evidence" value="ECO:0007669"/>
    <property type="project" value="TreeGrafter"/>
</dbReference>
<dbReference type="Gene3D" id="3.20.20.10">
    <property type="entry name" value="Alanine racemase"/>
    <property type="match status" value="1"/>
</dbReference>
<evidence type="ECO:0000313" key="9">
    <source>
        <dbReference type="EMBL" id="XDL14809.1"/>
    </source>
</evidence>
<dbReference type="SUPFAM" id="SSF51419">
    <property type="entry name" value="PLP-binding barrel"/>
    <property type="match status" value="1"/>
</dbReference>
<dbReference type="GO" id="GO:0008836">
    <property type="term" value="F:diaminopimelate decarboxylase activity"/>
    <property type="evidence" value="ECO:0007669"/>
    <property type="project" value="TreeGrafter"/>
</dbReference>
<name>A0AB39IB44_9GAMM</name>
<dbReference type="SUPFAM" id="SSF50621">
    <property type="entry name" value="Alanine racemase C-terminal domain-like"/>
    <property type="match status" value="1"/>
</dbReference>
<reference evidence="9" key="1">
    <citation type="submission" date="2024-07" db="EMBL/GenBank/DDBJ databases">
        <authorList>
            <person name="Pedron J."/>
        </authorList>
    </citation>
    <scope>NUCLEOTIDE SEQUENCE</scope>
    <source>
        <strain evidence="9">A642-S2-A17</strain>
    </source>
</reference>
<feature type="active site" description="Proton donor" evidence="5">
    <location>
        <position position="365"/>
    </location>
</feature>
<dbReference type="RefSeq" id="WP_226100688.1">
    <property type="nucleotide sequence ID" value="NZ_CP162411.1"/>
</dbReference>
<dbReference type="InterPro" id="IPR022643">
    <property type="entry name" value="De-COase2_C"/>
</dbReference>
<dbReference type="InterPro" id="IPR029066">
    <property type="entry name" value="PLP-binding_barrel"/>
</dbReference>
<keyword evidence="2" id="KW-0210">Decarboxylase</keyword>
<gene>
    <name evidence="9" type="ORF">LF923_0000505</name>
</gene>
<evidence type="ECO:0000256" key="5">
    <source>
        <dbReference type="PIRSR" id="PIRSR600183-50"/>
    </source>
</evidence>
<feature type="domain" description="Orn/DAP/Arg decarboxylase 2 C-terminal" evidence="7">
    <location>
        <begin position="42"/>
        <end position="392"/>
    </location>
</feature>
<evidence type="ECO:0000256" key="1">
    <source>
        <dbReference type="ARBA" id="ARBA00001933"/>
    </source>
</evidence>
<dbReference type="InterPro" id="IPR009006">
    <property type="entry name" value="Ala_racemase/Decarboxylase_C"/>
</dbReference>
<dbReference type="PANTHER" id="PTHR43727:SF2">
    <property type="entry name" value="GROUP IV DECARBOXYLASE"/>
    <property type="match status" value="1"/>
</dbReference>
<dbReference type="CDD" id="cd06839">
    <property type="entry name" value="PLPDE_III_Btrk_like"/>
    <property type="match status" value="1"/>
</dbReference>
<evidence type="ECO:0000256" key="4">
    <source>
        <dbReference type="ARBA" id="ARBA00023239"/>
    </source>
</evidence>
<evidence type="ECO:0000259" key="8">
    <source>
        <dbReference type="Pfam" id="PF02784"/>
    </source>
</evidence>
<feature type="domain" description="Orn/DAP/Arg decarboxylase 2 N-terminal" evidence="8">
    <location>
        <begin position="48"/>
        <end position="298"/>
    </location>
</feature>
<protein>
    <submittedName>
        <fullName evidence="9">Type III PLP-dependent enzyme</fullName>
    </submittedName>
</protein>
<dbReference type="Gene3D" id="2.40.37.10">
    <property type="entry name" value="Lyase, Ornithine Decarboxylase, Chain A, domain 1"/>
    <property type="match status" value="1"/>
</dbReference>
<organism evidence="9">
    <name type="scientific">Dickeya oryzae</name>
    <dbReference type="NCBI Taxonomy" id="1240404"/>
    <lineage>
        <taxon>Bacteria</taxon>
        <taxon>Pseudomonadati</taxon>
        <taxon>Pseudomonadota</taxon>
        <taxon>Gammaproteobacteria</taxon>
        <taxon>Enterobacterales</taxon>
        <taxon>Pectobacteriaceae</taxon>
        <taxon>Dickeya</taxon>
    </lineage>
</organism>
<dbReference type="PANTHER" id="PTHR43727">
    <property type="entry name" value="DIAMINOPIMELATE DECARBOXYLASE"/>
    <property type="match status" value="1"/>
</dbReference>
<comment type="cofactor">
    <cofactor evidence="1 5">
        <name>pyridoxal 5'-phosphate</name>
        <dbReference type="ChEBI" id="CHEBI:597326"/>
    </cofactor>
</comment>
<accession>A0AB39IB44</accession>
<evidence type="ECO:0000256" key="6">
    <source>
        <dbReference type="RuleBase" id="RU003737"/>
    </source>
</evidence>
<dbReference type="PRINTS" id="PR01179">
    <property type="entry name" value="ODADCRBXLASE"/>
</dbReference>
<dbReference type="AlphaFoldDB" id="A0AB39IB44"/>
<keyword evidence="4" id="KW-0456">Lyase</keyword>
<dbReference type="Pfam" id="PF02784">
    <property type="entry name" value="Orn_Arg_deC_N"/>
    <property type="match status" value="1"/>
</dbReference>
<dbReference type="FunFam" id="3.20.20.10:FF:000003">
    <property type="entry name" value="Diaminopimelate decarboxylase"/>
    <property type="match status" value="1"/>
</dbReference>
<dbReference type="InterPro" id="IPR000183">
    <property type="entry name" value="Orn/DAP/Arg_de-COase"/>
</dbReference>
<comment type="similarity">
    <text evidence="6">Belongs to the Orn/Lys/Arg decarboxylase class-II family.</text>
</comment>